<dbReference type="AlphaFoldDB" id="A0A0B1STK8"/>
<evidence type="ECO:0000313" key="2">
    <source>
        <dbReference type="Proteomes" id="UP000053660"/>
    </source>
</evidence>
<evidence type="ECO:0000313" key="1">
    <source>
        <dbReference type="EMBL" id="KHJ86872.1"/>
    </source>
</evidence>
<protein>
    <submittedName>
        <fullName evidence="1">Uncharacterized protein</fullName>
    </submittedName>
</protein>
<dbReference type="EMBL" id="KN559187">
    <property type="protein sequence ID" value="KHJ86872.1"/>
    <property type="molecule type" value="Genomic_DNA"/>
</dbReference>
<reference evidence="1 2" key="1">
    <citation type="submission" date="2014-03" db="EMBL/GenBank/DDBJ databases">
        <title>Draft genome of the hookworm Oesophagostomum dentatum.</title>
        <authorList>
            <person name="Mitreva M."/>
        </authorList>
    </citation>
    <scope>NUCLEOTIDE SEQUENCE [LARGE SCALE GENOMIC DNA]</scope>
    <source>
        <strain evidence="1 2">OD-Hann</strain>
    </source>
</reference>
<keyword evidence="2" id="KW-1185">Reference proteome</keyword>
<accession>A0A0B1STK8</accession>
<dbReference type="OrthoDB" id="5832381at2759"/>
<name>A0A0B1STK8_OESDE</name>
<proteinExistence type="predicted"/>
<organism evidence="1 2">
    <name type="scientific">Oesophagostomum dentatum</name>
    <name type="common">Nodular worm</name>
    <dbReference type="NCBI Taxonomy" id="61180"/>
    <lineage>
        <taxon>Eukaryota</taxon>
        <taxon>Metazoa</taxon>
        <taxon>Ecdysozoa</taxon>
        <taxon>Nematoda</taxon>
        <taxon>Chromadorea</taxon>
        <taxon>Rhabditida</taxon>
        <taxon>Rhabditina</taxon>
        <taxon>Rhabditomorpha</taxon>
        <taxon>Strongyloidea</taxon>
        <taxon>Strongylidae</taxon>
        <taxon>Oesophagostomum</taxon>
    </lineage>
</organism>
<gene>
    <name evidence="1" type="ORF">OESDEN_13364</name>
</gene>
<dbReference type="Proteomes" id="UP000053660">
    <property type="component" value="Unassembled WGS sequence"/>
</dbReference>
<sequence>MLHPRCQLVKIIELQPESHQRQSEISMGNENMCSCLASSSMNCPFRVELANPLQTILRWKTPALSSTYVPEICGLGAKHNWRMGPHRLHVVKKGGFFADAYEDGEDDSESSSHR</sequence>